<sequence>MLCAAAVAVVLAVLRITGGQVHQSQNEDPVQRYEDVQRQMNGGGDGEWKCPEVRNVSCACDLPHTLRCTGGKSTFETVAKALRHLSGTSSISLLDCTVQNVGSLPARMLDGVSLHGLVVSSGEIKSVSDAAFDGLGSPLQALGLPNNQLERVPSSALAMLSGLERLDLSHNRLHTIHNNSFKGSPNLTFLDLSNNSIHFISPDAFVNLPFLKVLRLQNNLLTSASTSHLQGLRSLVELDLSSNLLAGQLGPSTLPRLPNLQIISLAHNQLNSVRRGSFAGLEGIVSLTLNHNQIDVLEDHGFRAVPTLSHLDLANNRIVAVSSASLAHLTKLKTLDLSHNFLRSLTSDLIVPLKSIQVIKLDDNDISIVAEGALNTGNHITSISLSDNPLNCDCSLLYFAGWLSNHSATHAAGDTAVCATPPSLENGLLQDLPVSKLTCGGEDSVPPPEGPLASMQPYTGTKISLRSYQFDGSRISLGWTVVAPVISYYCNALVIYEDVGNHEVLLDSKPVRCNSSQLPDAKSLTLSLSANELQPTHSYRYCVVLIEGYATDKSDESAMVLGCSDIIPLVPNANQAVQPNKATGAPDPVDIQNLTTSFVPPSSLFVAVHLSAVRPDAGKCTITVSVYTMGRPLAHHRLNCTAPWTTVADLPAERSYQVCASIGSKFPKDDEETMVCTSVDGGAGGIGTAGGVGPADWLFAALGAKSYAFLLSATFTAVDCVPGVQQQEADRPVERRPNAPVLFASAAARQRRQPAQVRETPGHHRPVNKRCGSSPNSRNTPPPNRSELTRIPEFRGISLFISYSTCHIVNVNRNLLSFDEFATSLNIIIICPLTFTIDNVLKI</sequence>
<dbReference type="SMART" id="SM00369">
    <property type="entry name" value="LRR_TYP"/>
    <property type="match status" value="10"/>
</dbReference>
<evidence type="ECO:0000256" key="5">
    <source>
        <dbReference type="SAM" id="SignalP"/>
    </source>
</evidence>
<evidence type="ECO:0000256" key="3">
    <source>
        <dbReference type="ARBA" id="ARBA00022737"/>
    </source>
</evidence>
<dbReference type="PRINTS" id="PR00019">
    <property type="entry name" value="LEURICHRPT"/>
</dbReference>
<dbReference type="InterPro" id="IPR003591">
    <property type="entry name" value="Leu-rich_rpt_typical-subtyp"/>
</dbReference>
<evidence type="ECO:0000313" key="8">
    <source>
        <dbReference type="Proteomes" id="UP000475862"/>
    </source>
</evidence>
<feature type="chain" id="PRO_5026303270" description="LRRCT domain-containing protein" evidence="5">
    <location>
        <begin position="20"/>
        <end position="843"/>
    </location>
</feature>
<feature type="domain" description="LRRCT" evidence="6">
    <location>
        <begin position="388"/>
        <end position="440"/>
    </location>
</feature>
<feature type="region of interest" description="Disordered" evidence="4">
    <location>
        <begin position="747"/>
        <end position="788"/>
    </location>
</feature>
<dbReference type="InterPro" id="IPR032675">
    <property type="entry name" value="LRR_dom_sf"/>
</dbReference>
<keyword evidence="1" id="KW-0433">Leucine-rich repeat</keyword>
<feature type="compositionally biased region" description="Low complexity" evidence="4">
    <location>
        <begin position="747"/>
        <end position="756"/>
    </location>
</feature>
<dbReference type="SUPFAM" id="SSF52058">
    <property type="entry name" value="L domain-like"/>
    <property type="match status" value="1"/>
</dbReference>
<evidence type="ECO:0000256" key="2">
    <source>
        <dbReference type="ARBA" id="ARBA00022729"/>
    </source>
</evidence>
<reference evidence="7 8" key="1">
    <citation type="submission" date="2019-08" db="EMBL/GenBank/DDBJ databases">
        <title>The genome of the soybean aphid Biotype 1, its phylome, world population structure and adaptation to the North American continent.</title>
        <authorList>
            <person name="Giordano R."/>
            <person name="Donthu R.K."/>
            <person name="Hernandez A.G."/>
            <person name="Wright C.L."/>
            <person name="Zimin A.V."/>
        </authorList>
    </citation>
    <scope>NUCLEOTIDE SEQUENCE [LARGE SCALE GENOMIC DNA]</scope>
    <source>
        <tissue evidence="7">Whole aphids</tissue>
    </source>
</reference>
<keyword evidence="3" id="KW-0677">Repeat</keyword>
<dbReference type="PANTHER" id="PTHR24366">
    <property type="entry name" value="IG(IMMUNOGLOBULIN) AND LRR(LEUCINE RICH REPEAT) DOMAINS"/>
    <property type="match status" value="1"/>
</dbReference>
<dbReference type="PANTHER" id="PTHR24366:SF96">
    <property type="entry name" value="LEUCINE RICH REPEAT CONTAINING 53"/>
    <property type="match status" value="1"/>
</dbReference>
<proteinExistence type="predicted"/>
<dbReference type="FunFam" id="3.80.10.10:FF:001164">
    <property type="entry name" value="GH01279p"/>
    <property type="match status" value="1"/>
</dbReference>
<evidence type="ECO:0000256" key="4">
    <source>
        <dbReference type="SAM" id="MobiDB-lite"/>
    </source>
</evidence>
<dbReference type="InterPro" id="IPR000483">
    <property type="entry name" value="Cys-rich_flank_reg_C"/>
</dbReference>
<dbReference type="SMART" id="SM00365">
    <property type="entry name" value="LRR_SD22"/>
    <property type="match status" value="4"/>
</dbReference>
<comment type="caution">
    <text evidence="7">The sequence shown here is derived from an EMBL/GenBank/DDBJ whole genome shotgun (WGS) entry which is preliminary data.</text>
</comment>
<gene>
    <name evidence="7" type="ORF">AGLY_006924</name>
</gene>
<evidence type="ECO:0000256" key="1">
    <source>
        <dbReference type="ARBA" id="ARBA00022614"/>
    </source>
</evidence>
<dbReference type="GO" id="GO:0071944">
    <property type="term" value="C:cell periphery"/>
    <property type="evidence" value="ECO:0007669"/>
    <property type="project" value="UniProtKB-ARBA"/>
</dbReference>
<dbReference type="AlphaFoldDB" id="A0A6G0TQ48"/>
<dbReference type="EMBL" id="VYZN01000020">
    <property type="protein sequence ID" value="KAE9536862.1"/>
    <property type="molecule type" value="Genomic_DNA"/>
</dbReference>
<dbReference type="Pfam" id="PF13855">
    <property type="entry name" value="LRR_8"/>
    <property type="match status" value="2"/>
</dbReference>
<dbReference type="PROSITE" id="PS51450">
    <property type="entry name" value="LRR"/>
    <property type="match status" value="3"/>
</dbReference>
<evidence type="ECO:0000259" key="6">
    <source>
        <dbReference type="SMART" id="SM00082"/>
    </source>
</evidence>
<dbReference type="InterPro" id="IPR001611">
    <property type="entry name" value="Leu-rich_rpt"/>
</dbReference>
<protein>
    <recommendedName>
        <fullName evidence="6">LRRCT domain-containing protein</fullName>
    </recommendedName>
</protein>
<name>A0A6G0TQ48_APHGL</name>
<accession>A0A6G0TQ48</accession>
<dbReference type="Gene3D" id="3.80.10.10">
    <property type="entry name" value="Ribonuclease Inhibitor"/>
    <property type="match status" value="2"/>
</dbReference>
<keyword evidence="2 5" id="KW-0732">Signal</keyword>
<evidence type="ECO:0000313" key="7">
    <source>
        <dbReference type="EMBL" id="KAE9536862.1"/>
    </source>
</evidence>
<dbReference type="SMART" id="SM00082">
    <property type="entry name" value="LRRCT"/>
    <property type="match status" value="1"/>
</dbReference>
<organism evidence="7 8">
    <name type="scientific">Aphis glycines</name>
    <name type="common">Soybean aphid</name>
    <dbReference type="NCBI Taxonomy" id="307491"/>
    <lineage>
        <taxon>Eukaryota</taxon>
        <taxon>Metazoa</taxon>
        <taxon>Ecdysozoa</taxon>
        <taxon>Arthropoda</taxon>
        <taxon>Hexapoda</taxon>
        <taxon>Insecta</taxon>
        <taxon>Pterygota</taxon>
        <taxon>Neoptera</taxon>
        <taxon>Paraneoptera</taxon>
        <taxon>Hemiptera</taxon>
        <taxon>Sternorrhyncha</taxon>
        <taxon>Aphidomorpha</taxon>
        <taxon>Aphidoidea</taxon>
        <taxon>Aphididae</taxon>
        <taxon>Aphidini</taxon>
        <taxon>Aphis</taxon>
        <taxon>Aphis</taxon>
    </lineage>
</organism>
<dbReference type="Proteomes" id="UP000475862">
    <property type="component" value="Unassembled WGS sequence"/>
</dbReference>
<dbReference type="OrthoDB" id="2151624at2759"/>
<feature type="signal peptide" evidence="5">
    <location>
        <begin position="1"/>
        <end position="19"/>
    </location>
</feature>
<keyword evidence="8" id="KW-1185">Reference proteome</keyword>